<evidence type="ECO:0000259" key="1">
    <source>
        <dbReference type="Pfam" id="PF01261"/>
    </source>
</evidence>
<dbReference type="InterPro" id="IPR050312">
    <property type="entry name" value="IolE/XylAMocC-like"/>
</dbReference>
<comment type="caution">
    <text evidence="2">The sequence shown here is derived from an EMBL/GenBank/DDBJ whole genome shotgun (WGS) entry which is preliminary data.</text>
</comment>
<dbReference type="RefSeq" id="WP_018438763.1">
    <property type="nucleotide sequence ID" value="NZ_KB890164.1"/>
</dbReference>
<proteinExistence type="predicted"/>
<protein>
    <submittedName>
        <fullName evidence="2">Sugar phosphate isomerase/epimerase</fullName>
    </submittedName>
</protein>
<dbReference type="EMBL" id="PNYC01000002">
    <property type="protein sequence ID" value="PMS38040.1"/>
    <property type="molecule type" value="Genomic_DNA"/>
</dbReference>
<sequence>MDTLRGKLDRCAINTATLGHREPLHVTIDRIARAGFGGIAPWRHEVGAAGVSQIARQIRALELKVTGYCRSTYFPAPSAEERAANVQSNIRAVNDAAELGAECFVMVVGGLPAGSRNLSAAREMVSDGIAALMAEARNVGVRLAVEPLHPMYAAERSVINTVGQALALCRQLDPKNESLGIAVDVYHCWWDPELAESVSAAGSEARIAAYHVSDWLTPTTDMLLDRGMMGDGVIDLKEIRRLVETAGYSGMTEVEIFSKDVWWKAPPDEVLKCCADRLQSVC</sequence>
<dbReference type="InterPro" id="IPR036237">
    <property type="entry name" value="Xyl_isomerase-like_sf"/>
</dbReference>
<dbReference type="STRING" id="863227.GCA_000373005_00266"/>
<dbReference type="Pfam" id="PF01261">
    <property type="entry name" value="AP_endonuc_2"/>
    <property type="match status" value="1"/>
</dbReference>
<evidence type="ECO:0000313" key="3">
    <source>
        <dbReference type="Proteomes" id="UP000235777"/>
    </source>
</evidence>
<dbReference type="GO" id="GO:0016853">
    <property type="term" value="F:isomerase activity"/>
    <property type="evidence" value="ECO:0007669"/>
    <property type="project" value="UniProtKB-KW"/>
</dbReference>
<gene>
    <name evidence="2" type="ORF">C0Z20_04345</name>
</gene>
<dbReference type="PANTHER" id="PTHR12110:SF52">
    <property type="entry name" value="XYLOSE ISOMERASE"/>
    <property type="match status" value="1"/>
</dbReference>
<dbReference type="OrthoDB" id="9787068at2"/>
<evidence type="ECO:0000313" key="2">
    <source>
        <dbReference type="EMBL" id="PMS38040.1"/>
    </source>
</evidence>
<reference evidence="2 3" key="1">
    <citation type="submission" date="2018-01" db="EMBL/GenBank/DDBJ databases">
        <title>Whole genome analyses suggest that Burkholderia sensu lato contains two further novel genera in the rhizoxinica-symbiotica group Mycetohabitans gen. nov., and Trinickia gen. nov.: implications for the evolution of diazotrophy and nodulation in the Burkholderiaceae.</title>
        <authorList>
            <person name="Estrada-de los Santos P."/>
            <person name="Palmer M."/>
            <person name="Chavez-Ramirez B."/>
            <person name="Beukes C."/>
            <person name="Steenkamp E.T."/>
            <person name="Hirsch A.M."/>
            <person name="Manyaka P."/>
            <person name="Maluk M."/>
            <person name="Lafos M."/>
            <person name="Crook M."/>
            <person name="Gross E."/>
            <person name="Simon M.F."/>
            <person name="Bueno dos Reis Junior F."/>
            <person name="Poole P.S."/>
            <person name="Venter S.N."/>
            <person name="James E.K."/>
        </authorList>
    </citation>
    <scope>NUCLEOTIDE SEQUENCE [LARGE SCALE GENOMIC DNA]</scope>
    <source>
        <strain evidence="2 3">JPY 581</strain>
    </source>
</reference>
<dbReference type="SUPFAM" id="SSF51658">
    <property type="entry name" value="Xylose isomerase-like"/>
    <property type="match status" value="1"/>
</dbReference>
<accession>A0A2N7X8W3</accession>
<keyword evidence="3" id="KW-1185">Reference proteome</keyword>
<dbReference type="Gene3D" id="3.20.20.150">
    <property type="entry name" value="Divalent-metal-dependent TIM barrel enzymes"/>
    <property type="match status" value="1"/>
</dbReference>
<dbReference type="Proteomes" id="UP000235777">
    <property type="component" value="Unassembled WGS sequence"/>
</dbReference>
<organism evidence="2 3">
    <name type="scientific">Trinickia symbiotica</name>
    <dbReference type="NCBI Taxonomy" id="863227"/>
    <lineage>
        <taxon>Bacteria</taxon>
        <taxon>Pseudomonadati</taxon>
        <taxon>Pseudomonadota</taxon>
        <taxon>Betaproteobacteria</taxon>
        <taxon>Burkholderiales</taxon>
        <taxon>Burkholderiaceae</taxon>
        <taxon>Trinickia</taxon>
    </lineage>
</organism>
<name>A0A2N7X8W3_9BURK</name>
<dbReference type="InterPro" id="IPR013022">
    <property type="entry name" value="Xyl_isomerase-like_TIM-brl"/>
</dbReference>
<dbReference type="PANTHER" id="PTHR12110">
    <property type="entry name" value="HYDROXYPYRUVATE ISOMERASE"/>
    <property type="match status" value="1"/>
</dbReference>
<feature type="domain" description="Xylose isomerase-like TIM barrel" evidence="1">
    <location>
        <begin position="28"/>
        <end position="266"/>
    </location>
</feature>
<dbReference type="AlphaFoldDB" id="A0A2N7X8W3"/>
<keyword evidence="2" id="KW-0413">Isomerase</keyword>